<evidence type="ECO:0000313" key="3">
    <source>
        <dbReference type="Proteomes" id="UP000699042"/>
    </source>
</evidence>
<feature type="compositionally biased region" description="Basic and acidic residues" evidence="1">
    <location>
        <begin position="23"/>
        <end position="41"/>
    </location>
</feature>
<reference evidence="2" key="1">
    <citation type="submission" date="2021-05" db="EMBL/GenBank/DDBJ databases">
        <title>Comparative genomics of three Colletotrichum scovillei strains and genetic complementation revealed genes involved fungal growth and virulence on chili pepper.</title>
        <authorList>
            <person name="Hsieh D.-K."/>
            <person name="Chuang S.-C."/>
            <person name="Chen C.-Y."/>
            <person name="Chao Y.-T."/>
            <person name="Lu M.-Y.J."/>
            <person name="Lee M.-H."/>
            <person name="Shih M.-C."/>
        </authorList>
    </citation>
    <scope>NUCLEOTIDE SEQUENCE</scope>
    <source>
        <strain evidence="2">Coll-153</strain>
    </source>
</reference>
<proteinExistence type="predicted"/>
<comment type="caution">
    <text evidence="2">The sequence shown here is derived from an EMBL/GenBank/DDBJ whole genome shotgun (WGS) entry which is preliminary data.</text>
</comment>
<name>A0A9P7QTH0_9PEZI</name>
<gene>
    <name evidence="2" type="ORF">JMJ77_010363</name>
</gene>
<accession>A0A9P7QTH0</accession>
<dbReference type="Proteomes" id="UP000699042">
    <property type="component" value="Unassembled WGS sequence"/>
</dbReference>
<dbReference type="EMBL" id="JAESDN010000013">
    <property type="protein sequence ID" value="KAG7042263.1"/>
    <property type="molecule type" value="Genomic_DNA"/>
</dbReference>
<dbReference type="AlphaFoldDB" id="A0A9P7QTH0"/>
<protein>
    <submittedName>
        <fullName evidence="2">Uncharacterized protein</fullName>
    </submittedName>
</protein>
<feature type="region of interest" description="Disordered" evidence="1">
    <location>
        <begin position="68"/>
        <end position="108"/>
    </location>
</feature>
<feature type="region of interest" description="Disordered" evidence="1">
    <location>
        <begin position="1"/>
        <end position="45"/>
    </location>
</feature>
<evidence type="ECO:0000313" key="2">
    <source>
        <dbReference type="EMBL" id="KAG7042263.1"/>
    </source>
</evidence>
<organism evidence="2 3">
    <name type="scientific">Colletotrichum scovillei</name>
    <dbReference type="NCBI Taxonomy" id="1209932"/>
    <lineage>
        <taxon>Eukaryota</taxon>
        <taxon>Fungi</taxon>
        <taxon>Dikarya</taxon>
        <taxon>Ascomycota</taxon>
        <taxon>Pezizomycotina</taxon>
        <taxon>Sordariomycetes</taxon>
        <taxon>Hypocreomycetidae</taxon>
        <taxon>Glomerellales</taxon>
        <taxon>Glomerellaceae</taxon>
        <taxon>Colletotrichum</taxon>
        <taxon>Colletotrichum acutatum species complex</taxon>
    </lineage>
</organism>
<evidence type="ECO:0000256" key="1">
    <source>
        <dbReference type="SAM" id="MobiDB-lite"/>
    </source>
</evidence>
<sequence length="613" mass="68559">MSVCVEHSFPSTDDDSNVTNNVPRDRDPSGTDRRQSRDDYHANANATEELTSIMTASASILSTILNTSSNPVSPGPSSPPLEQAKSNEFVPPTRPSSTPFLHPDQRNSDCCTPMADDVDAYGGPGITTPSYTLETPEVTPSLNLNDLPAEIHECILDHLFGYRVSTNSKSSVGMQSVTKSWGTALRHSRRRELSELALVSPVWRILIQERLYRHIKIKATIESLELAMMYFSEHNHLRHYVKHIEIWFPVFQPKYGPLALSTTLALPTVTMDGLTNATYTLPANNCSLEEAFTFVSMALPDVCVLTIEGGERKKAPKVQHSWHKRPAGWHLPTLHSVRTLVTKGQWNLMREDSDFSAFLAALPNLNEWHGSYSKPKSKSYLSMASILPKLPTNLTYLNLCLESDYRRELTCPPFYMKVSNQVHFCSKLAEATPALEHLAYTGRVCKNFFNMAAIRSDSRTTRLKTIDLTVKNCCRPVPQFHDSGSGIQDMNFIHSFEMLVLAGIHSMSTLKALDYLRIRFVDLGKSYSPVPPLNPYFVLRDGWCSGVWSDNILAELNRVRPNAKFEQLSESFGEVGFNKDGRMIISPDYPRSRVLSLKLANYALLAGSVAALP</sequence>
<keyword evidence="3" id="KW-1185">Reference proteome</keyword>